<protein>
    <submittedName>
        <fullName evidence="1">Uncharacterized protein</fullName>
    </submittedName>
</protein>
<proteinExistence type="predicted"/>
<name>A0A8X6QPD2_NEPPI</name>
<gene>
    <name evidence="1" type="ORF">NPIL_330461</name>
</gene>
<reference evidence="1" key="1">
    <citation type="submission" date="2020-08" db="EMBL/GenBank/DDBJ databases">
        <title>Multicomponent nature underlies the extraordinary mechanical properties of spider dragline silk.</title>
        <authorList>
            <person name="Kono N."/>
            <person name="Nakamura H."/>
            <person name="Mori M."/>
            <person name="Yoshida Y."/>
            <person name="Ohtoshi R."/>
            <person name="Malay A.D."/>
            <person name="Moran D.A.P."/>
            <person name="Tomita M."/>
            <person name="Numata K."/>
            <person name="Arakawa K."/>
        </authorList>
    </citation>
    <scope>NUCLEOTIDE SEQUENCE</scope>
</reference>
<evidence type="ECO:0000313" key="2">
    <source>
        <dbReference type="Proteomes" id="UP000887013"/>
    </source>
</evidence>
<sequence length="87" mass="10104">MGQPSRADFKQFLIDNTKPFENAVKDGCKSQNERNKNVFQYEEKVRSMTRGGTVRGWPAFMSWQLFHDEAGDDCNETVEDRWMDGPP</sequence>
<organism evidence="1 2">
    <name type="scientific">Nephila pilipes</name>
    <name type="common">Giant wood spider</name>
    <name type="synonym">Nephila maculata</name>
    <dbReference type="NCBI Taxonomy" id="299642"/>
    <lineage>
        <taxon>Eukaryota</taxon>
        <taxon>Metazoa</taxon>
        <taxon>Ecdysozoa</taxon>
        <taxon>Arthropoda</taxon>
        <taxon>Chelicerata</taxon>
        <taxon>Arachnida</taxon>
        <taxon>Araneae</taxon>
        <taxon>Araneomorphae</taxon>
        <taxon>Entelegynae</taxon>
        <taxon>Araneoidea</taxon>
        <taxon>Nephilidae</taxon>
        <taxon>Nephila</taxon>
    </lineage>
</organism>
<accession>A0A8X6QPD2</accession>
<evidence type="ECO:0000313" key="1">
    <source>
        <dbReference type="EMBL" id="GFU37771.1"/>
    </source>
</evidence>
<dbReference type="EMBL" id="BMAW01084279">
    <property type="protein sequence ID" value="GFU37771.1"/>
    <property type="molecule type" value="Genomic_DNA"/>
</dbReference>
<dbReference type="Proteomes" id="UP000887013">
    <property type="component" value="Unassembled WGS sequence"/>
</dbReference>
<dbReference type="AlphaFoldDB" id="A0A8X6QPD2"/>
<keyword evidence="2" id="KW-1185">Reference proteome</keyword>
<comment type="caution">
    <text evidence="1">The sequence shown here is derived from an EMBL/GenBank/DDBJ whole genome shotgun (WGS) entry which is preliminary data.</text>
</comment>